<dbReference type="AlphaFoldDB" id="A0A917EJ18"/>
<name>A0A917EJ18_9RHOB</name>
<organism evidence="2 3">
    <name type="scientific">Actibacterium pelagium</name>
    <dbReference type="NCBI Taxonomy" id="2029103"/>
    <lineage>
        <taxon>Bacteria</taxon>
        <taxon>Pseudomonadati</taxon>
        <taxon>Pseudomonadota</taxon>
        <taxon>Alphaproteobacteria</taxon>
        <taxon>Rhodobacterales</taxon>
        <taxon>Roseobacteraceae</taxon>
        <taxon>Actibacterium</taxon>
    </lineage>
</organism>
<sequence>MTFVRQGSPEHGPYLQAEITLPQSRVFEDIRPRLADLDGDGTPEIVVVESDMQRGAQLAVYSVADDKLVKTTSTPFIGQRNRWLAPIGIADLDGDGQIELAYIDRPHLAKRLRIWRIKRGELSHVADMDGLTNHRIGDPFITGGIRDCGEGPELVTVDGNWQRVMVTRLTMTALRARPVGAFSGQNSVEAALDCR</sequence>
<evidence type="ECO:0000256" key="1">
    <source>
        <dbReference type="ARBA" id="ARBA00022729"/>
    </source>
</evidence>
<evidence type="ECO:0000313" key="3">
    <source>
        <dbReference type="Proteomes" id="UP000606730"/>
    </source>
</evidence>
<dbReference type="EMBL" id="BMKN01000002">
    <property type="protein sequence ID" value="GGE51167.1"/>
    <property type="molecule type" value="Genomic_DNA"/>
</dbReference>
<evidence type="ECO:0008006" key="4">
    <source>
        <dbReference type="Google" id="ProtNLM"/>
    </source>
</evidence>
<proteinExistence type="predicted"/>
<comment type="caution">
    <text evidence="2">The sequence shown here is derived from an EMBL/GenBank/DDBJ whole genome shotgun (WGS) entry which is preliminary data.</text>
</comment>
<dbReference type="InterPro" id="IPR028994">
    <property type="entry name" value="Integrin_alpha_N"/>
</dbReference>
<reference evidence="2" key="1">
    <citation type="journal article" date="2014" name="Int. J. Syst. Evol. Microbiol.">
        <title>Complete genome sequence of Corynebacterium casei LMG S-19264T (=DSM 44701T), isolated from a smear-ripened cheese.</title>
        <authorList>
            <consortium name="US DOE Joint Genome Institute (JGI-PGF)"/>
            <person name="Walter F."/>
            <person name="Albersmeier A."/>
            <person name="Kalinowski J."/>
            <person name="Ruckert C."/>
        </authorList>
    </citation>
    <scope>NUCLEOTIDE SEQUENCE</scope>
    <source>
        <strain evidence="2">CGMCC 1.16012</strain>
    </source>
</reference>
<evidence type="ECO:0000313" key="2">
    <source>
        <dbReference type="EMBL" id="GGE51167.1"/>
    </source>
</evidence>
<reference evidence="2" key="2">
    <citation type="submission" date="2020-09" db="EMBL/GenBank/DDBJ databases">
        <authorList>
            <person name="Sun Q."/>
            <person name="Zhou Y."/>
        </authorList>
    </citation>
    <scope>NUCLEOTIDE SEQUENCE</scope>
    <source>
        <strain evidence="2">CGMCC 1.16012</strain>
    </source>
</reference>
<dbReference type="Proteomes" id="UP000606730">
    <property type="component" value="Unassembled WGS sequence"/>
</dbReference>
<gene>
    <name evidence="2" type="ORF">GCM10011517_18710</name>
</gene>
<keyword evidence="3" id="KW-1185">Reference proteome</keyword>
<keyword evidence="1" id="KW-0732">Signal</keyword>
<dbReference type="SUPFAM" id="SSF69318">
    <property type="entry name" value="Integrin alpha N-terminal domain"/>
    <property type="match status" value="1"/>
</dbReference>
<protein>
    <recommendedName>
        <fullName evidence="4">Repeat domain-containing protein</fullName>
    </recommendedName>
</protein>
<dbReference type="Pfam" id="PF13517">
    <property type="entry name" value="FG-GAP_3"/>
    <property type="match status" value="1"/>
</dbReference>
<dbReference type="InterPro" id="IPR013517">
    <property type="entry name" value="FG-GAP"/>
</dbReference>
<accession>A0A917EJ18</accession>